<organism evidence="1 2">
    <name type="scientific">Candidatus Uhrbacteria bacterium GW2011_GWA2_52_8d</name>
    <dbReference type="NCBI Taxonomy" id="1618979"/>
    <lineage>
        <taxon>Bacteria</taxon>
        <taxon>Candidatus Uhriibacteriota</taxon>
    </lineage>
</organism>
<sequence length="103" mass="11302">MFANWIGVGPGETSTVRLSYRLPFQLNMGSSLFSAGSDDYSLLVQKQAGTSGRFLTSEIRFPPEWKLTWVTPESSTVEQPDGLVQYASPLDSDQLLGIVLSTK</sequence>
<comment type="caution">
    <text evidence="1">The sequence shown here is derived from an EMBL/GenBank/DDBJ whole genome shotgun (WGS) entry which is preliminary data.</text>
</comment>
<proteinExistence type="predicted"/>
<dbReference type="EMBL" id="LCRH01000048">
    <property type="protein sequence ID" value="KKW31868.1"/>
    <property type="molecule type" value="Genomic_DNA"/>
</dbReference>
<accession>A0A0G1XKT5</accession>
<dbReference type="AlphaFoldDB" id="A0A0G1XKT5"/>
<reference evidence="1 2" key="1">
    <citation type="journal article" date="2015" name="Nature">
        <title>rRNA introns, odd ribosomes, and small enigmatic genomes across a large radiation of phyla.</title>
        <authorList>
            <person name="Brown C.T."/>
            <person name="Hug L.A."/>
            <person name="Thomas B.C."/>
            <person name="Sharon I."/>
            <person name="Castelle C.J."/>
            <person name="Singh A."/>
            <person name="Wilkins M.J."/>
            <person name="Williams K.H."/>
            <person name="Banfield J.F."/>
        </authorList>
    </citation>
    <scope>NUCLEOTIDE SEQUENCE [LARGE SCALE GENOMIC DNA]</scope>
</reference>
<name>A0A0G1XKT5_9BACT</name>
<gene>
    <name evidence="1" type="ORF">UY76_C0048G0006</name>
</gene>
<dbReference type="Proteomes" id="UP000034054">
    <property type="component" value="Unassembled WGS sequence"/>
</dbReference>
<evidence type="ECO:0000313" key="1">
    <source>
        <dbReference type="EMBL" id="KKW31868.1"/>
    </source>
</evidence>
<protein>
    <submittedName>
        <fullName evidence="1">Uncharacterized protein</fullName>
    </submittedName>
</protein>
<evidence type="ECO:0000313" key="2">
    <source>
        <dbReference type="Proteomes" id="UP000034054"/>
    </source>
</evidence>